<keyword evidence="2" id="KW-0809">Transit peptide</keyword>
<keyword evidence="1" id="KW-0677">Repeat</keyword>
<dbReference type="Pfam" id="PF20431">
    <property type="entry name" value="E_motif"/>
    <property type="match status" value="2"/>
</dbReference>
<dbReference type="PANTHER" id="PTHR47926">
    <property type="entry name" value="PENTATRICOPEPTIDE REPEAT-CONTAINING PROTEIN"/>
    <property type="match status" value="1"/>
</dbReference>
<protein>
    <recommendedName>
        <fullName evidence="6">Pentatricopeptide repeat-containing protein</fullName>
    </recommendedName>
</protein>
<feature type="region of interest" description="Disordered" evidence="4">
    <location>
        <begin position="78"/>
        <end position="101"/>
    </location>
</feature>
<evidence type="ECO:0000256" key="4">
    <source>
        <dbReference type="SAM" id="MobiDB-lite"/>
    </source>
</evidence>
<dbReference type="NCBIfam" id="TIGR00756">
    <property type="entry name" value="PPR"/>
    <property type="match status" value="11"/>
</dbReference>
<evidence type="ECO:0000256" key="3">
    <source>
        <dbReference type="PROSITE-ProRule" id="PRU00708"/>
    </source>
</evidence>
<dbReference type="InterPro" id="IPR046848">
    <property type="entry name" value="E_motif"/>
</dbReference>
<feature type="repeat" description="PPR" evidence="3">
    <location>
        <begin position="332"/>
        <end position="366"/>
    </location>
</feature>
<dbReference type="GO" id="GO:0003723">
    <property type="term" value="F:RNA binding"/>
    <property type="evidence" value="ECO:0007669"/>
    <property type="project" value="InterPro"/>
</dbReference>
<dbReference type="InterPro" id="IPR046960">
    <property type="entry name" value="PPR_At4g14850-like_plant"/>
</dbReference>
<dbReference type="PANTHER" id="PTHR47926:SF375">
    <property type="entry name" value="PENTATRICOPEPTIDE REPEAT-CONTAINING PROTEIN"/>
    <property type="match status" value="1"/>
</dbReference>
<gene>
    <name evidence="5" type="ORF">CB5_LOCUS22041</name>
</gene>
<dbReference type="InterPro" id="IPR011990">
    <property type="entry name" value="TPR-like_helical_dom_sf"/>
</dbReference>
<proteinExistence type="predicted"/>
<feature type="repeat" description="PPR" evidence="3">
    <location>
        <begin position="901"/>
        <end position="931"/>
    </location>
</feature>
<dbReference type="FunFam" id="1.25.40.10:FF:001093">
    <property type="entry name" value="Pentatricopeptide repeat-containing protein At2g34400"/>
    <property type="match status" value="1"/>
</dbReference>
<dbReference type="PROSITE" id="PS51375">
    <property type="entry name" value="PPR"/>
    <property type="match status" value="14"/>
</dbReference>
<name>A0A6V7Q742_ANACO</name>
<feature type="repeat" description="PPR" evidence="3">
    <location>
        <begin position="298"/>
        <end position="328"/>
    </location>
</feature>
<dbReference type="GO" id="GO:0009451">
    <property type="term" value="P:RNA modification"/>
    <property type="evidence" value="ECO:0007669"/>
    <property type="project" value="InterPro"/>
</dbReference>
<dbReference type="Pfam" id="PF13041">
    <property type="entry name" value="PPR_2"/>
    <property type="match status" value="3"/>
</dbReference>
<dbReference type="Gene3D" id="1.25.40.10">
    <property type="entry name" value="Tetratricopeptide repeat domain"/>
    <property type="match status" value="8"/>
</dbReference>
<evidence type="ECO:0000256" key="2">
    <source>
        <dbReference type="ARBA" id="ARBA00022946"/>
    </source>
</evidence>
<accession>A0A6V7Q742</accession>
<feature type="repeat" description="PPR" evidence="3">
    <location>
        <begin position="534"/>
        <end position="568"/>
    </location>
</feature>
<feature type="repeat" description="PPR" evidence="3">
    <location>
        <begin position="1068"/>
        <end position="1102"/>
    </location>
</feature>
<dbReference type="FunFam" id="1.25.40.10:FF:000090">
    <property type="entry name" value="Pentatricopeptide repeat-containing protein, chloroplastic"/>
    <property type="match status" value="1"/>
</dbReference>
<sequence length="1397" mass="155313">MRPLKLLWTPSFSRSARCRFSVHISPNPSPSPETAEYINSAGARAGAKFDALSSLALSAAASPHPKVLPQRMEPEALPRSASSLPFPTAHARNRSPLSPTLHRSPLLCGPPLRRLRRFLSPLRRSPPSFSLLRPVSSLLRVAASQRALIQGEQLHARIISLGFQTHPILVAKLVSFYCELGLLKEARVVVEGAKDARAVPWNLLIRACNRKGFWKDAIFSYKMMCELGVGADVFTYPSVLRACGEVFDLNLGKVIHGCVNKRGLEWDLYVWNSLIGMYVKCKAVDVAREVFDEMGERDVVTWNCMISGYASEGTWEKAFELLQLMPENVRVNTITWNTVLAGNLQMGNYVEVIRLISQMANDGLNVDFVTLVIGLKACSRVENVKVGKEIHGLAIRLGLNEIENITNALITMYSKSQNTNHAYVLFRMSLFRSLVTWNAMLTGFGHMGRVEEASLLFREMIFSCVRLNYVTIITMVLLSAHIENLRYGSGLHCFIIKRGFEGYQFVQNSLVDMYSKSGKMSDARKVFGIIRFRDKIPYTSLILGYGKLGQGITSLKLFDKMVTHGIEPDHITMVAILASCSHSGLVTQGQMLFEKMVTVHGIIPKVEHFSCMVDLYCRAGLLKKAEEIIGKMPLKASAAMLATLIEACRVHGNIEIGERAAKKLLNMRSNDPSHYILIGNFYSYARFWPELAMVKSVMRDMGLRNSPSCSWLDMEYGLCRFKLDDMLNRQENSNLMLLGVLSDHMKDDYYAADEEKKYDEAVGTITVECIFVAQDTCKHHLPRAPRPRPLPRSPPPPSLVPRLTSFYAAHGLLSSAHAVAASASATGYVLPWNLLISSYLRHGLSSHALAAYNEMLRRGVSPDRFTYPSALRACAELSDLESGREIHRRIEVEGDAQLGVNVFAHNALIAMYAKCGDLGAARKVFDEMPQRDIVSWNTIISAYAANATWHKAFALFDRMRTLGLELNSVTWNTIASGYIHTGDFARALRLISQMMFSGSDSDFVTFVIGLNACSRAGSLRSGRELHGAAIRARCDGLETVRNALITMYSRCGDPDRAHVLFCFSGPRGLVTWNAMVAAFAVADRAEGAASVFGELARSVLRPNYITVVTYLALCARVANLQHGRELHCYIVKEEGFEGYRLLWNSLVDMYAKSGRISTARRVFDAMNDRDEVSYTSLIAGYGIQGEGPAALGLFDEMVGRNIRPDHVSMVAVLSACSHSGLVSDGEKLFRRMVEYKIRPRMEHYSCMVDLFARAGLLKKAEAMLEQAPLLPTAAMWAVLVAASQVYGDAEIGLKAANRLLEMGTENSGHYVLIANLYAARGCWEELAKVRMRMRDMGVRKAPGLAWADIGNGFHPFAVGDRSNTLAPEIYEVLDELSEQMRDVGRDGDDFLGFFDEF</sequence>
<dbReference type="Pfam" id="PF01535">
    <property type="entry name" value="PPR"/>
    <property type="match status" value="12"/>
</dbReference>
<feature type="repeat" description="PPR" evidence="3">
    <location>
        <begin position="1170"/>
        <end position="1204"/>
    </location>
</feature>
<organism evidence="5">
    <name type="scientific">Ananas comosus var. bracteatus</name>
    <name type="common">red pineapple</name>
    <dbReference type="NCBI Taxonomy" id="296719"/>
    <lineage>
        <taxon>Eukaryota</taxon>
        <taxon>Viridiplantae</taxon>
        <taxon>Streptophyta</taxon>
        <taxon>Embryophyta</taxon>
        <taxon>Tracheophyta</taxon>
        <taxon>Spermatophyta</taxon>
        <taxon>Magnoliopsida</taxon>
        <taxon>Liliopsida</taxon>
        <taxon>Poales</taxon>
        <taxon>Bromeliaceae</taxon>
        <taxon>Bromelioideae</taxon>
        <taxon>Ananas</taxon>
    </lineage>
</organism>
<evidence type="ECO:0000256" key="1">
    <source>
        <dbReference type="ARBA" id="ARBA00022737"/>
    </source>
</evidence>
<feature type="repeat" description="PPR" evidence="3">
    <location>
        <begin position="828"/>
        <end position="862"/>
    </location>
</feature>
<feature type="repeat" description="PPR" evidence="3">
    <location>
        <begin position="1205"/>
        <end position="1239"/>
    </location>
</feature>
<evidence type="ECO:0008006" key="6">
    <source>
        <dbReference type="Google" id="ProtNLM"/>
    </source>
</evidence>
<feature type="repeat" description="PPR" evidence="3">
    <location>
        <begin position="967"/>
        <end position="1001"/>
    </location>
</feature>
<feature type="repeat" description="PPR" evidence="3">
    <location>
        <begin position="197"/>
        <end position="231"/>
    </location>
</feature>
<feature type="repeat" description="PPR" evidence="3">
    <location>
        <begin position="1139"/>
        <end position="1169"/>
    </location>
</feature>
<feature type="repeat" description="PPR" evidence="3">
    <location>
        <begin position="267"/>
        <end position="297"/>
    </location>
</feature>
<evidence type="ECO:0000313" key="5">
    <source>
        <dbReference type="EMBL" id="CAD1838830.1"/>
    </source>
</evidence>
<feature type="repeat" description="PPR" evidence="3">
    <location>
        <begin position="932"/>
        <end position="966"/>
    </location>
</feature>
<dbReference type="FunFam" id="1.25.40.10:FF:000344">
    <property type="entry name" value="Pentatricopeptide repeat-containing protein"/>
    <property type="match status" value="2"/>
</dbReference>
<feature type="repeat" description="PPR" evidence="3">
    <location>
        <begin position="433"/>
        <end position="467"/>
    </location>
</feature>
<dbReference type="EMBL" id="LR862133">
    <property type="protein sequence ID" value="CAD1838830.1"/>
    <property type="molecule type" value="Genomic_DNA"/>
</dbReference>
<dbReference type="InterPro" id="IPR002885">
    <property type="entry name" value="PPR_rpt"/>
</dbReference>
<reference evidence="5" key="1">
    <citation type="submission" date="2020-07" db="EMBL/GenBank/DDBJ databases">
        <authorList>
            <person name="Lin J."/>
        </authorList>
    </citation>
    <scope>NUCLEOTIDE SEQUENCE</scope>
</reference>